<evidence type="ECO:0000259" key="4">
    <source>
        <dbReference type="Pfam" id="PF00135"/>
    </source>
</evidence>
<dbReference type="InterPro" id="IPR019819">
    <property type="entry name" value="Carboxylesterase_B_CS"/>
</dbReference>
<comment type="similarity">
    <text evidence="1 3">Belongs to the type-B carboxylesterase/lipase family.</text>
</comment>
<keyword evidence="3" id="KW-0732">Signal</keyword>
<dbReference type="EMBL" id="JBFCZG010000008">
    <property type="protein sequence ID" value="KAL3419365.1"/>
    <property type="molecule type" value="Genomic_DNA"/>
</dbReference>
<dbReference type="Gene3D" id="3.40.50.1820">
    <property type="entry name" value="alpha/beta hydrolase"/>
    <property type="match status" value="1"/>
</dbReference>
<evidence type="ECO:0000313" key="5">
    <source>
        <dbReference type="EMBL" id="KAL3419365.1"/>
    </source>
</evidence>
<dbReference type="PANTHER" id="PTHR43918:SF4">
    <property type="entry name" value="CARBOXYLIC ESTER HYDROLASE"/>
    <property type="match status" value="1"/>
</dbReference>
<feature type="domain" description="Carboxylesterase type B" evidence="4">
    <location>
        <begin position="64"/>
        <end position="481"/>
    </location>
</feature>
<reference evidence="5 6" key="1">
    <citation type="submission" date="2024-06" db="EMBL/GenBank/DDBJ databases">
        <title>Complete genome of Phlyctema vagabunda strain 19-DSS-EL-015.</title>
        <authorList>
            <person name="Fiorenzani C."/>
        </authorList>
    </citation>
    <scope>NUCLEOTIDE SEQUENCE [LARGE SCALE GENOMIC DNA]</scope>
    <source>
        <strain evidence="5 6">19-DSS-EL-015</strain>
    </source>
</reference>
<keyword evidence="6" id="KW-1185">Reference proteome</keyword>
<feature type="chain" id="PRO_5045007380" description="Carboxylic ester hydrolase" evidence="3">
    <location>
        <begin position="21"/>
        <end position="517"/>
    </location>
</feature>
<dbReference type="PANTHER" id="PTHR43918">
    <property type="entry name" value="ACETYLCHOLINESTERASE"/>
    <property type="match status" value="1"/>
</dbReference>
<keyword evidence="2 3" id="KW-0378">Hydrolase</keyword>
<protein>
    <recommendedName>
        <fullName evidence="3">Carboxylic ester hydrolase</fullName>
        <ecNumber evidence="3">3.1.1.-</ecNumber>
    </recommendedName>
</protein>
<proteinExistence type="inferred from homology"/>
<accession>A0ABR4P7S0</accession>
<dbReference type="InterPro" id="IPR029058">
    <property type="entry name" value="AB_hydrolase_fold"/>
</dbReference>
<dbReference type="PROSITE" id="PS00122">
    <property type="entry name" value="CARBOXYLESTERASE_B_1"/>
    <property type="match status" value="1"/>
</dbReference>
<organism evidence="5 6">
    <name type="scientific">Phlyctema vagabunda</name>
    <dbReference type="NCBI Taxonomy" id="108571"/>
    <lineage>
        <taxon>Eukaryota</taxon>
        <taxon>Fungi</taxon>
        <taxon>Dikarya</taxon>
        <taxon>Ascomycota</taxon>
        <taxon>Pezizomycotina</taxon>
        <taxon>Leotiomycetes</taxon>
        <taxon>Helotiales</taxon>
        <taxon>Dermateaceae</taxon>
        <taxon>Phlyctema</taxon>
    </lineage>
</organism>
<evidence type="ECO:0000256" key="2">
    <source>
        <dbReference type="ARBA" id="ARBA00022801"/>
    </source>
</evidence>
<dbReference type="InterPro" id="IPR019826">
    <property type="entry name" value="Carboxylesterase_B_AS"/>
</dbReference>
<dbReference type="PROSITE" id="PS00941">
    <property type="entry name" value="CARBOXYLESTERASE_B_2"/>
    <property type="match status" value="1"/>
</dbReference>
<comment type="caution">
    <text evidence="5">The sequence shown here is derived from an EMBL/GenBank/DDBJ whole genome shotgun (WGS) entry which is preliminary data.</text>
</comment>
<dbReference type="InterPro" id="IPR002018">
    <property type="entry name" value="CarbesteraseB"/>
</dbReference>
<sequence length="517" mass="56295">MMGTFAIFYLVIAISGCCLASPPTAIITNGTIVGRPLPEFEQDLFLGIPNFSAVCYGTGIPPEGHNFSEDCLTLNVIRPYITTKSSALPVVIWIHGGGFWGGSAADTQLNGSYIVQQSVAQSTPIIFVSIQYRLLFYGFPSGNEPHALGVENLGLLDQRLAFQWVQENIAAFGGDPSKVTVMGESAGGTGILQHLVAYGGRNDNLFRAAIVESGSFYDMPCNWNISDIREANYRSFLNEIGCDNFSCLQNLDNEILFNVSLKYYDQFLPSIDGTFMPAHPVELFNQGKQIPVSLLMGVNDDEGTILVASGSNTTTDIEQALTGLNGSSYVIESSAFEKLFELYPDDPAAGVPHNTGLGVPPTGFMDKTSYLIFGDAIEHSVRRWMTGLYAEAGNAVYSYRFAQVPWHRSVLVGATHGDEITYVFGNTNSNISSPLGPRPSDLHLSQRMTGAWASFVHSLNPNHGEHVLEWPDYRIAGQNMVFVADGESVEEDVYRSDGLALWTEQRIQGCSGLRSGV</sequence>
<evidence type="ECO:0000256" key="1">
    <source>
        <dbReference type="ARBA" id="ARBA00005964"/>
    </source>
</evidence>
<dbReference type="Pfam" id="PF00135">
    <property type="entry name" value="COesterase"/>
    <property type="match status" value="1"/>
</dbReference>
<evidence type="ECO:0000256" key="3">
    <source>
        <dbReference type="RuleBase" id="RU361235"/>
    </source>
</evidence>
<name>A0ABR4P7S0_9HELO</name>
<evidence type="ECO:0000313" key="6">
    <source>
        <dbReference type="Proteomes" id="UP001629113"/>
    </source>
</evidence>
<dbReference type="SUPFAM" id="SSF53474">
    <property type="entry name" value="alpha/beta-Hydrolases"/>
    <property type="match status" value="1"/>
</dbReference>
<gene>
    <name evidence="5" type="ORF">PVAG01_09587</name>
</gene>
<dbReference type="InterPro" id="IPR050654">
    <property type="entry name" value="AChE-related_enzymes"/>
</dbReference>
<feature type="signal peptide" evidence="3">
    <location>
        <begin position="1"/>
        <end position="20"/>
    </location>
</feature>
<dbReference type="Proteomes" id="UP001629113">
    <property type="component" value="Unassembled WGS sequence"/>
</dbReference>
<dbReference type="EC" id="3.1.1.-" evidence="3"/>